<keyword evidence="3" id="KW-1185">Reference proteome</keyword>
<dbReference type="PANTHER" id="PTHR23131:SF4">
    <property type="entry name" value="METALLO-BETA-LACTAMASE SUPERFAMILY POTEIN"/>
    <property type="match status" value="1"/>
</dbReference>
<comment type="caution">
    <text evidence="2">The sequence shown here is derived from an EMBL/GenBank/DDBJ whole genome shotgun (WGS) entry which is preliminary data.</text>
</comment>
<dbReference type="Proteomes" id="UP001596139">
    <property type="component" value="Unassembled WGS sequence"/>
</dbReference>
<evidence type="ECO:0000313" key="3">
    <source>
        <dbReference type="Proteomes" id="UP001596139"/>
    </source>
</evidence>
<protein>
    <submittedName>
        <fullName evidence="2">MBL fold metallo-hydrolase</fullName>
    </submittedName>
</protein>
<dbReference type="Pfam" id="PF00753">
    <property type="entry name" value="Lactamase_B"/>
    <property type="match status" value="1"/>
</dbReference>
<dbReference type="InterPro" id="IPR036388">
    <property type="entry name" value="WH-like_DNA-bd_sf"/>
</dbReference>
<dbReference type="SUPFAM" id="SSF56281">
    <property type="entry name" value="Metallo-hydrolase/oxidoreductase"/>
    <property type="match status" value="1"/>
</dbReference>
<dbReference type="CDD" id="cd07725">
    <property type="entry name" value="TTHA1429-like_MBL-fold"/>
    <property type="match status" value="1"/>
</dbReference>
<dbReference type="PANTHER" id="PTHR23131">
    <property type="entry name" value="ENDORIBONUCLEASE LACTB2"/>
    <property type="match status" value="1"/>
</dbReference>
<evidence type="ECO:0000313" key="2">
    <source>
        <dbReference type="EMBL" id="MFC6063873.1"/>
    </source>
</evidence>
<dbReference type="InterPro" id="IPR048933">
    <property type="entry name" value="B_lactamase-like_C"/>
</dbReference>
<reference evidence="3" key="1">
    <citation type="journal article" date="2019" name="Int. J. Syst. Evol. Microbiol.">
        <title>The Global Catalogue of Microorganisms (GCM) 10K type strain sequencing project: providing services to taxonomists for standard genome sequencing and annotation.</title>
        <authorList>
            <consortium name="The Broad Institute Genomics Platform"/>
            <consortium name="The Broad Institute Genome Sequencing Center for Infectious Disease"/>
            <person name="Wu L."/>
            <person name="Ma J."/>
        </authorList>
    </citation>
    <scope>NUCLEOTIDE SEQUENCE [LARGE SCALE GENOMIC DNA]</scope>
    <source>
        <strain evidence="3">CGMCC 1.15180</strain>
    </source>
</reference>
<proteinExistence type="predicted"/>
<evidence type="ECO:0000259" key="1">
    <source>
        <dbReference type="SMART" id="SM00849"/>
    </source>
</evidence>
<name>A0ABW1MKA1_9ACTN</name>
<feature type="domain" description="Metallo-beta-lactamase" evidence="1">
    <location>
        <begin position="43"/>
        <end position="255"/>
    </location>
</feature>
<dbReference type="InterPro" id="IPR050662">
    <property type="entry name" value="Sec-metab_biosynth-thioest"/>
</dbReference>
<dbReference type="SMART" id="SM00849">
    <property type="entry name" value="Lactamase_B"/>
    <property type="match status" value="1"/>
</dbReference>
<dbReference type="Gene3D" id="1.10.10.10">
    <property type="entry name" value="Winged helix-like DNA-binding domain superfamily/Winged helix DNA-binding domain"/>
    <property type="match status" value="1"/>
</dbReference>
<dbReference type="InterPro" id="IPR001279">
    <property type="entry name" value="Metallo-B-lactamas"/>
</dbReference>
<organism evidence="2 3">
    <name type="scientific">Streptomyces ochraceiscleroticus</name>
    <dbReference type="NCBI Taxonomy" id="47761"/>
    <lineage>
        <taxon>Bacteria</taxon>
        <taxon>Bacillati</taxon>
        <taxon>Actinomycetota</taxon>
        <taxon>Actinomycetes</taxon>
        <taxon>Kitasatosporales</taxon>
        <taxon>Streptomycetaceae</taxon>
        <taxon>Streptomyces</taxon>
    </lineage>
</organism>
<dbReference type="InterPro" id="IPR036866">
    <property type="entry name" value="RibonucZ/Hydroxyglut_hydro"/>
</dbReference>
<accession>A0ABW1MKA1</accession>
<sequence>MALEISGTVQWQAWQDRVLPPVERVREGLWSIPVPIPDNPLRYVLVYALEAGDGVVLIDAGWDAEVSWQALNDGLAELGTAVGNVKAVLVTHSHPDHLGLAGRVREASGAYVALHTLDATLLGADTETRDKWHSSLLQYLTTHGVPGAEAAATVDGMNSDLVFGAARPDVLLQDGERIKLPGLDLRVVWTPGHSPGHSCFYEPERRLLFSGDHVLPRITPAVGVYAQTPGDPLADFLLSLERLERFDVDEVLPAHEYRFRRLDERLVQMARHHTERLAETLTAVRAASGATAWELSARLKWSRPWADFGVQQRRFALGETLAHLKLLEARGEVVEAVEGTAAGPARWYPTR</sequence>
<dbReference type="RefSeq" id="WP_211266426.1">
    <property type="nucleotide sequence ID" value="NZ_JBHSPX010000004.1"/>
</dbReference>
<dbReference type="Pfam" id="PF21221">
    <property type="entry name" value="B_lactamase-like_C"/>
    <property type="match status" value="1"/>
</dbReference>
<dbReference type="EMBL" id="JBHSPX010000004">
    <property type="protein sequence ID" value="MFC6063873.1"/>
    <property type="molecule type" value="Genomic_DNA"/>
</dbReference>
<gene>
    <name evidence="2" type="ORF">ACFP4F_15060</name>
</gene>
<dbReference type="Gene3D" id="3.60.15.10">
    <property type="entry name" value="Ribonuclease Z/Hydroxyacylglutathione hydrolase-like"/>
    <property type="match status" value="1"/>
</dbReference>